<dbReference type="EMBL" id="JAVDYF010000001">
    <property type="protein sequence ID" value="MDR7354166.1"/>
    <property type="molecule type" value="Genomic_DNA"/>
</dbReference>
<protein>
    <submittedName>
        <fullName evidence="2">Magnesium-transporting ATPase (P-type)</fullName>
    </submittedName>
</protein>
<keyword evidence="1" id="KW-1133">Transmembrane helix</keyword>
<evidence type="ECO:0000256" key="1">
    <source>
        <dbReference type="SAM" id="Phobius"/>
    </source>
</evidence>
<keyword evidence="1" id="KW-0472">Membrane</keyword>
<reference evidence="2 3" key="1">
    <citation type="submission" date="2023-07" db="EMBL/GenBank/DDBJ databases">
        <title>Sequencing the genomes of 1000 actinobacteria strains.</title>
        <authorList>
            <person name="Klenk H.-P."/>
        </authorList>
    </citation>
    <scope>NUCLEOTIDE SEQUENCE [LARGE SCALE GENOMIC DNA]</scope>
    <source>
        <strain evidence="2 3">DSM 44508</strain>
    </source>
</reference>
<gene>
    <name evidence="2" type="ORF">J2S37_000704</name>
</gene>
<accession>A0ABU2B6C3</accession>
<evidence type="ECO:0000313" key="2">
    <source>
        <dbReference type="EMBL" id="MDR7354166.1"/>
    </source>
</evidence>
<proteinExistence type="predicted"/>
<feature type="transmembrane region" description="Helical" evidence="1">
    <location>
        <begin position="38"/>
        <end position="63"/>
    </location>
</feature>
<name>A0ABU2B6C3_9CORY</name>
<dbReference type="Proteomes" id="UP001183619">
    <property type="component" value="Unassembled WGS sequence"/>
</dbReference>
<keyword evidence="3" id="KW-1185">Reference proteome</keyword>
<sequence length="66" mass="7254">MTSNAMNLMLLVMGSVFLGFLFFGGSYAAFMYKKSKALVWTLFTIAILLITLIPVILAVIVSINPH</sequence>
<organism evidence="2 3">
    <name type="scientific">Corynebacterium felinum</name>
    <dbReference type="NCBI Taxonomy" id="131318"/>
    <lineage>
        <taxon>Bacteria</taxon>
        <taxon>Bacillati</taxon>
        <taxon>Actinomycetota</taxon>
        <taxon>Actinomycetes</taxon>
        <taxon>Mycobacteriales</taxon>
        <taxon>Corynebacteriaceae</taxon>
        <taxon>Corynebacterium</taxon>
    </lineage>
</organism>
<comment type="caution">
    <text evidence="2">The sequence shown here is derived from an EMBL/GenBank/DDBJ whole genome shotgun (WGS) entry which is preliminary data.</text>
</comment>
<evidence type="ECO:0000313" key="3">
    <source>
        <dbReference type="Proteomes" id="UP001183619"/>
    </source>
</evidence>
<keyword evidence="1" id="KW-0812">Transmembrane</keyword>